<dbReference type="Pfam" id="PF00335">
    <property type="entry name" value="Tetraspanin"/>
    <property type="match status" value="1"/>
</dbReference>
<dbReference type="InterPro" id="IPR044991">
    <property type="entry name" value="TET_plant"/>
</dbReference>
<keyword evidence="5 6" id="KW-0472">Membrane</keyword>
<evidence type="ECO:0000256" key="5">
    <source>
        <dbReference type="ARBA" id="ARBA00023136"/>
    </source>
</evidence>
<dbReference type="KEGG" id="cmo:103492312"/>
<feature type="transmembrane region" description="Helical" evidence="6">
    <location>
        <begin position="234"/>
        <end position="254"/>
    </location>
</feature>
<evidence type="ECO:0000256" key="2">
    <source>
        <dbReference type="ARBA" id="ARBA00006840"/>
    </source>
</evidence>
<dbReference type="GO" id="GO:0009734">
    <property type="term" value="P:auxin-activated signaling pathway"/>
    <property type="evidence" value="ECO:0007669"/>
    <property type="project" value="InterPro"/>
</dbReference>
<reference evidence="7" key="1">
    <citation type="submission" date="2025-05" db="UniProtKB">
        <authorList>
            <consortium name="RefSeq"/>
        </authorList>
    </citation>
    <scope>NUCLEOTIDE SEQUENCE [LARGE SCALE GENOMIC DNA]</scope>
</reference>
<evidence type="ECO:0000313" key="8">
    <source>
        <dbReference type="RefSeq" id="XP_008450844.1"/>
    </source>
</evidence>
<dbReference type="RefSeq" id="XP_008450844.1">
    <property type="nucleotide sequence ID" value="XM_008452622.3"/>
</dbReference>
<organism evidence="7 8">
    <name type="scientific">Cucumis melo</name>
    <name type="common">Muskmelon</name>
    <dbReference type="NCBI Taxonomy" id="3656"/>
    <lineage>
        <taxon>Eukaryota</taxon>
        <taxon>Viridiplantae</taxon>
        <taxon>Streptophyta</taxon>
        <taxon>Embryophyta</taxon>
        <taxon>Tracheophyta</taxon>
        <taxon>Spermatophyta</taxon>
        <taxon>Magnoliopsida</taxon>
        <taxon>eudicotyledons</taxon>
        <taxon>Gunneridae</taxon>
        <taxon>Pentapetalae</taxon>
        <taxon>rosids</taxon>
        <taxon>fabids</taxon>
        <taxon>Cucurbitales</taxon>
        <taxon>Cucurbitaceae</taxon>
        <taxon>Benincaseae</taxon>
        <taxon>Cucumis</taxon>
    </lineage>
</organism>
<keyword evidence="4 6" id="KW-1133">Transmembrane helix</keyword>
<evidence type="ECO:0000313" key="7">
    <source>
        <dbReference type="Proteomes" id="UP001652600"/>
    </source>
</evidence>
<dbReference type="PANTHER" id="PTHR32191">
    <property type="entry name" value="TETRASPANIN-8-RELATED"/>
    <property type="match status" value="1"/>
</dbReference>
<dbReference type="InParanoid" id="A0A1S3BQ45"/>
<evidence type="ECO:0000256" key="4">
    <source>
        <dbReference type="ARBA" id="ARBA00022989"/>
    </source>
</evidence>
<dbReference type="OrthoDB" id="1646406at2759"/>
<dbReference type="eggNOG" id="ENOG502QUE2">
    <property type="taxonomic scope" value="Eukaryota"/>
</dbReference>
<dbReference type="InterPro" id="IPR018499">
    <property type="entry name" value="Tetraspanin/Peripherin"/>
</dbReference>
<evidence type="ECO:0000256" key="1">
    <source>
        <dbReference type="ARBA" id="ARBA00004141"/>
    </source>
</evidence>
<feature type="transmembrane region" description="Helical" evidence="6">
    <location>
        <begin position="41"/>
        <end position="64"/>
    </location>
</feature>
<name>A0A1S3BQ45_CUCME</name>
<feature type="transmembrane region" description="Helical" evidence="6">
    <location>
        <begin position="6"/>
        <end position="29"/>
    </location>
</feature>
<dbReference type="Proteomes" id="UP001652600">
    <property type="component" value="Chromosome 2"/>
</dbReference>
<dbReference type="PRINTS" id="PR00259">
    <property type="entry name" value="TMFOUR"/>
</dbReference>
<feature type="transmembrane region" description="Helical" evidence="6">
    <location>
        <begin position="70"/>
        <end position="93"/>
    </location>
</feature>
<keyword evidence="7" id="KW-1185">Reference proteome</keyword>
<dbReference type="GO" id="GO:0016020">
    <property type="term" value="C:membrane"/>
    <property type="evidence" value="ECO:0007669"/>
    <property type="project" value="UniProtKB-SubCell"/>
</dbReference>
<dbReference type="GeneID" id="103492312"/>
<proteinExistence type="inferred from homology"/>
<keyword evidence="3 6" id="KW-0812">Transmembrane</keyword>
<evidence type="ECO:0000256" key="3">
    <source>
        <dbReference type="ARBA" id="ARBA00022692"/>
    </source>
</evidence>
<evidence type="ECO:0000256" key="6">
    <source>
        <dbReference type="SAM" id="Phobius"/>
    </source>
</evidence>
<protein>
    <submittedName>
        <fullName evidence="8">Tetraspanin-2-like isoform X1</fullName>
    </submittedName>
</protein>
<reference evidence="8" key="2">
    <citation type="submission" date="2025-08" db="UniProtKB">
        <authorList>
            <consortium name="RefSeq"/>
        </authorList>
    </citation>
    <scope>IDENTIFICATION</scope>
    <source>
        <tissue evidence="8">Stem</tissue>
    </source>
</reference>
<accession>A0A1S3BQ45</accession>
<comment type="similarity">
    <text evidence="2">Belongs to the tetraspanin (TM4SF) family.</text>
</comment>
<comment type="subcellular location">
    <subcellularLocation>
        <location evidence="1">Membrane</location>
        <topology evidence="1">Multi-pass membrane protein</topology>
    </subcellularLocation>
</comment>
<dbReference type="AlphaFoldDB" id="A0A1S3BQ45"/>
<sequence length="270" mass="29935">MAVSNSITAILNFIIFLSSIPVIAAGIWLASKPDNECIQLLRWPVVVLGGLLLIGSLVGFIGAYCNRPGLLAVYLFFMAVLIILLLIVLIIAFTATRHNGGSHPVAGTRFQEYRLDGYSSWLRHHVTSSGSWPSVRTCLAVSDVCRKLNREFSSTEQYFATDISPLQSGCCKPPAACGYKYENPTTWENPENPRADPDCLLWSNERSKLCYDCDGCKAGLLENLRQEWRKANGVLVVAVVVLIFVYLVACAAYKNAQIQNISVRYKHGWI</sequence>
<gene>
    <name evidence="8" type="primary">LOC103492312</name>
</gene>